<protein>
    <recommendedName>
        <fullName evidence="2">DUF1023 domain-containing protein</fullName>
    </recommendedName>
</protein>
<dbReference type="Pfam" id="PF06259">
    <property type="entry name" value="Abhydrolase_8"/>
    <property type="match status" value="1"/>
</dbReference>
<comment type="caution">
    <text evidence="3">The sequence shown here is derived from an EMBL/GenBank/DDBJ whole genome shotgun (WGS) entry which is preliminary data.</text>
</comment>
<organism evidence="3 4">
    <name type="scientific">Embleya scabrispora</name>
    <dbReference type="NCBI Taxonomy" id="159449"/>
    <lineage>
        <taxon>Bacteria</taxon>
        <taxon>Bacillati</taxon>
        <taxon>Actinomycetota</taxon>
        <taxon>Actinomycetes</taxon>
        <taxon>Kitasatosporales</taxon>
        <taxon>Streptomycetaceae</taxon>
        <taxon>Embleya</taxon>
    </lineage>
</organism>
<keyword evidence="4" id="KW-1185">Reference proteome</keyword>
<feature type="domain" description="DUF1023" evidence="2">
    <location>
        <begin position="91"/>
        <end position="264"/>
    </location>
</feature>
<evidence type="ECO:0000313" key="4">
    <source>
        <dbReference type="Proteomes" id="UP000190037"/>
    </source>
</evidence>
<proteinExistence type="predicted"/>
<evidence type="ECO:0000256" key="1">
    <source>
        <dbReference type="SAM" id="SignalP"/>
    </source>
</evidence>
<feature type="signal peptide" evidence="1">
    <location>
        <begin position="1"/>
        <end position="28"/>
    </location>
</feature>
<dbReference type="RefSeq" id="WP_078978099.1">
    <property type="nucleotide sequence ID" value="NZ_MWQN01000001.1"/>
</dbReference>
<name>A0A1T3P405_9ACTN</name>
<dbReference type="InterPro" id="IPR029058">
    <property type="entry name" value="AB_hydrolase_fold"/>
</dbReference>
<dbReference type="EMBL" id="MWQN01000001">
    <property type="protein sequence ID" value="OPC83803.1"/>
    <property type="molecule type" value="Genomic_DNA"/>
</dbReference>
<evidence type="ECO:0000313" key="3">
    <source>
        <dbReference type="EMBL" id="OPC83803.1"/>
    </source>
</evidence>
<dbReference type="STRING" id="159449.B4N89_25245"/>
<keyword evidence="1" id="KW-0732">Signal</keyword>
<reference evidence="3 4" key="1">
    <citation type="submission" date="2017-03" db="EMBL/GenBank/DDBJ databases">
        <title>Draft genome sequence of Streptomyces scabrisporus NF3, endophyte isolated from Amphipterygium adstringens.</title>
        <authorList>
            <person name="Vazquez M."/>
            <person name="Ceapa C.D."/>
            <person name="Rodriguez Luna D."/>
            <person name="Sanchez Esquivel S."/>
        </authorList>
    </citation>
    <scope>NUCLEOTIDE SEQUENCE [LARGE SCALE GENOMIC DNA]</scope>
    <source>
        <strain evidence="3 4">NF3</strain>
    </source>
</reference>
<feature type="chain" id="PRO_5039419266" description="DUF1023 domain-containing protein" evidence="1">
    <location>
        <begin position="29"/>
        <end position="323"/>
    </location>
</feature>
<gene>
    <name evidence="3" type="ORF">B4N89_25245</name>
</gene>
<dbReference type="AlphaFoldDB" id="A0A1T3P405"/>
<sequence>MRGRLRMGLVSVLVAAGLAGPGVGVAEAAAAAPPTLPAMSATTLGERYTANQRAIADAAGSARETGHTGRADKLARMADPGRTFLSFDGRAGRVRAVEVVGDLAAADRIAVLVPGADTDLDHFDTRGDKPYSAPGGGARALYAEIHTQDPTARVAVIAWLGYSPPHTISLDVLTTGRADDGARELRRFVAGLYAVAPAAQVSLLCHSYGSVVCGRAVATIDVADLAVFGSPGVGVDDRDDLGTGARVWAGRGGSDRIDLVPHVSIPFFDTTIGFGADPTSRGFGARDFAAGGGGHSDYLRPGGRALYNLALIVRGRATEVTHG</sequence>
<dbReference type="InterPro" id="IPR010427">
    <property type="entry name" value="DUF1023"/>
</dbReference>
<dbReference type="OrthoDB" id="5170249at2"/>
<evidence type="ECO:0000259" key="2">
    <source>
        <dbReference type="Pfam" id="PF06259"/>
    </source>
</evidence>
<dbReference type="Gene3D" id="3.40.50.1820">
    <property type="entry name" value="alpha/beta hydrolase"/>
    <property type="match status" value="1"/>
</dbReference>
<accession>A0A1T3P405</accession>
<dbReference type="Proteomes" id="UP000190037">
    <property type="component" value="Unassembled WGS sequence"/>
</dbReference>